<proteinExistence type="predicted"/>
<dbReference type="RefSeq" id="WP_235205379.1">
    <property type="nucleotide sequence ID" value="NZ_JACHET010000001.1"/>
</dbReference>
<organism evidence="1 2">
    <name type="scientific">Oleiagrimonas soli</name>
    <dbReference type="NCBI Taxonomy" id="1543381"/>
    <lineage>
        <taxon>Bacteria</taxon>
        <taxon>Pseudomonadati</taxon>
        <taxon>Pseudomonadota</taxon>
        <taxon>Gammaproteobacteria</taxon>
        <taxon>Lysobacterales</taxon>
        <taxon>Rhodanobacteraceae</taxon>
        <taxon>Oleiagrimonas</taxon>
    </lineage>
</organism>
<protein>
    <submittedName>
        <fullName evidence="1">Uncharacterized protein</fullName>
    </submittedName>
</protein>
<comment type="caution">
    <text evidence="1">The sequence shown here is derived from an EMBL/GenBank/DDBJ whole genome shotgun (WGS) entry which is preliminary data.</text>
</comment>
<evidence type="ECO:0000313" key="1">
    <source>
        <dbReference type="EMBL" id="MBB6183922.1"/>
    </source>
</evidence>
<name>A0A841KFE9_9GAMM</name>
<dbReference type="EMBL" id="JACHET010000001">
    <property type="protein sequence ID" value="MBB6183922.1"/>
    <property type="molecule type" value="Genomic_DNA"/>
</dbReference>
<dbReference type="Proteomes" id="UP000560000">
    <property type="component" value="Unassembled WGS sequence"/>
</dbReference>
<accession>A0A841KFE9</accession>
<dbReference type="AlphaFoldDB" id="A0A841KFE9"/>
<evidence type="ECO:0000313" key="2">
    <source>
        <dbReference type="Proteomes" id="UP000560000"/>
    </source>
</evidence>
<gene>
    <name evidence="1" type="ORF">HNQ86_001267</name>
</gene>
<reference evidence="1 2" key="1">
    <citation type="submission" date="2020-08" db="EMBL/GenBank/DDBJ databases">
        <title>Genomic Encyclopedia of Type Strains, Phase IV (KMG-IV): sequencing the most valuable type-strain genomes for metagenomic binning, comparative biology and taxonomic classification.</title>
        <authorList>
            <person name="Goeker M."/>
        </authorList>
    </citation>
    <scope>NUCLEOTIDE SEQUENCE [LARGE SCALE GENOMIC DNA]</scope>
    <source>
        <strain evidence="1 2">DSM 107085</strain>
    </source>
</reference>
<sequence length="57" mass="5525">MIVQGGIGLSAGIDVIDMVAAFTQAGAQSGGNGGIVFSNQNSQCVATLPGDAMGNRG</sequence>